<feature type="compositionally biased region" description="Low complexity" evidence="1">
    <location>
        <begin position="14"/>
        <end position="33"/>
    </location>
</feature>
<dbReference type="VEuPathDB" id="ToxoDB:TGDOM2_239480A"/>
<dbReference type="AlphaFoldDB" id="A0A086K5H5"/>
<reference evidence="2 3" key="1">
    <citation type="submission" date="2014-02" db="EMBL/GenBank/DDBJ databases">
        <authorList>
            <person name="Sibley D."/>
            <person name="Venepally P."/>
            <person name="Karamycheva S."/>
            <person name="Hadjithomas M."/>
            <person name="Khan A."/>
            <person name="Brunk B."/>
            <person name="Roos D."/>
            <person name="Caler E."/>
            <person name="Lorenzi H."/>
        </authorList>
    </citation>
    <scope>NUCLEOTIDE SEQUENCE [LARGE SCALE GENOMIC DNA]</scope>
    <source>
        <strain evidence="2 3">GAB2-2007-GAL-DOM2</strain>
    </source>
</reference>
<comment type="caution">
    <text evidence="2">The sequence shown here is derived from an EMBL/GenBank/DDBJ whole genome shotgun (WGS) entry which is preliminary data.</text>
</comment>
<gene>
    <name evidence="2" type="ORF">TGDOM2_239480A</name>
</gene>
<feature type="compositionally biased region" description="Basic and acidic residues" evidence="1">
    <location>
        <begin position="52"/>
        <end position="85"/>
    </location>
</feature>
<protein>
    <submittedName>
        <fullName evidence="2">RNB family domain-containing protein</fullName>
        <ecNumber evidence="2">3.1.13.1</ecNumber>
    </submittedName>
</protein>
<feature type="compositionally biased region" description="Basic and acidic residues" evidence="1">
    <location>
        <begin position="92"/>
        <end position="113"/>
    </location>
</feature>
<proteinExistence type="predicted"/>
<dbReference type="EMBL" id="AHZU02000832">
    <property type="protein sequence ID" value="KFG39643.1"/>
    <property type="molecule type" value="Genomic_DNA"/>
</dbReference>
<feature type="compositionally biased region" description="Basic and acidic residues" evidence="1">
    <location>
        <begin position="1"/>
        <end position="10"/>
    </location>
</feature>
<dbReference type="EC" id="3.1.13.1" evidence="2"/>
<evidence type="ECO:0000313" key="2">
    <source>
        <dbReference type="EMBL" id="KFG39643.1"/>
    </source>
</evidence>
<organism evidence="2 3">
    <name type="scientific">Toxoplasma gondii GAB2-2007-GAL-DOM2</name>
    <dbReference type="NCBI Taxonomy" id="1130820"/>
    <lineage>
        <taxon>Eukaryota</taxon>
        <taxon>Sar</taxon>
        <taxon>Alveolata</taxon>
        <taxon>Apicomplexa</taxon>
        <taxon>Conoidasida</taxon>
        <taxon>Coccidia</taxon>
        <taxon>Eucoccidiorida</taxon>
        <taxon>Eimeriorina</taxon>
        <taxon>Sarcocystidae</taxon>
        <taxon>Toxoplasma</taxon>
    </lineage>
</organism>
<sequence length="204" mass="22890">MEKVYREKVTRQLSTEALSSASGASGATTPSQGNSHRTATNAASRIEAGSGGERRGRDGGERRREAGAAQTHLRDGERRGRRNAEKTGPPGGRKEERETEEGSRRGERKKQFEEYVSCQQAHAGTEEGIYVKVGERTRENKRKATYAFFDLEVSLLFFLRVCSNSLFVFSARLFRFDSKVARRRDTVAASELQFERDETFSPQS</sequence>
<evidence type="ECO:0000313" key="3">
    <source>
        <dbReference type="Proteomes" id="UP000028837"/>
    </source>
</evidence>
<name>A0A086K5H5_TOXGO</name>
<dbReference type="GO" id="GO:0008859">
    <property type="term" value="F:exoribonuclease II activity"/>
    <property type="evidence" value="ECO:0007669"/>
    <property type="project" value="UniProtKB-EC"/>
</dbReference>
<feature type="region of interest" description="Disordered" evidence="1">
    <location>
        <begin position="1"/>
        <end position="114"/>
    </location>
</feature>
<accession>A0A086K5H5</accession>
<keyword evidence="2" id="KW-0378">Hydrolase</keyword>
<feature type="compositionally biased region" description="Polar residues" evidence="1">
    <location>
        <begin position="34"/>
        <end position="43"/>
    </location>
</feature>
<dbReference type="Proteomes" id="UP000028837">
    <property type="component" value="Unassembled WGS sequence"/>
</dbReference>
<evidence type="ECO:0000256" key="1">
    <source>
        <dbReference type="SAM" id="MobiDB-lite"/>
    </source>
</evidence>